<feature type="binding site" evidence="4">
    <location>
        <position position="272"/>
    </location>
    <ligand>
        <name>allantoate</name>
        <dbReference type="ChEBI" id="CHEBI:17536"/>
    </ligand>
</feature>
<reference evidence="6 7" key="1">
    <citation type="submission" date="2018-06" db="EMBL/GenBank/DDBJ databases">
        <title>Genomic Encyclopedia of Type Strains, Phase III (KMG-III): the genomes of soil and plant-associated and newly described type strains.</title>
        <authorList>
            <person name="Whitman W."/>
        </authorList>
    </citation>
    <scope>NUCLEOTIDE SEQUENCE [LARGE SCALE GENOMIC DNA]</scope>
    <source>
        <strain evidence="6 7">CGMCC 4.7090</strain>
    </source>
</reference>
<evidence type="ECO:0000256" key="1">
    <source>
        <dbReference type="ARBA" id="ARBA00006153"/>
    </source>
</evidence>
<dbReference type="NCBIfam" id="NF006770">
    <property type="entry name" value="PRK09290.1-4"/>
    <property type="match status" value="1"/>
</dbReference>
<comment type="cofactor">
    <cofactor evidence="3">
        <name>Zn(2+)</name>
        <dbReference type="ChEBI" id="CHEBI:29105"/>
    </cofactor>
    <text evidence="3">Binds 2 Zn(2+) ions per subunit.</text>
</comment>
<feature type="binding site" evidence="3">
    <location>
        <position position="375"/>
    </location>
    <ligand>
        <name>Zn(2+)</name>
        <dbReference type="ChEBI" id="CHEBI:29105"/>
        <label>2</label>
    </ligand>
</feature>
<accession>A0A327Z052</accession>
<keyword evidence="3" id="KW-0862">Zinc</keyword>
<feature type="binding site" evidence="4">
    <location>
        <position position="213"/>
    </location>
    <ligand>
        <name>allantoate</name>
        <dbReference type="ChEBI" id="CHEBI:17536"/>
    </ligand>
</feature>
<feature type="domain" description="Peptidase M20 dimerisation" evidence="5">
    <location>
        <begin position="210"/>
        <end position="306"/>
    </location>
</feature>
<organism evidence="6 7">
    <name type="scientific">Actinoplanes lutulentus</name>
    <dbReference type="NCBI Taxonomy" id="1287878"/>
    <lineage>
        <taxon>Bacteria</taxon>
        <taxon>Bacillati</taxon>
        <taxon>Actinomycetota</taxon>
        <taxon>Actinomycetes</taxon>
        <taxon>Micromonosporales</taxon>
        <taxon>Micromonosporaceae</taxon>
        <taxon>Actinoplanes</taxon>
    </lineage>
</organism>
<gene>
    <name evidence="6" type="ORF">B0I29_12239</name>
</gene>
<dbReference type="NCBIfam" id="TIGR01879">
    <property type="entry name" value="hydantase"/>
    <property type="match status" value="1"/>
</dbReference>
<sequence>MITSVPSLMSDISGVGRDRARGGYSRFVLTPAELELREWFGGEAARRSLDVEVDRNGVLWAWHSAGSSTGAVVTGSHLDSVPGGGAFDGPLGIATAFCAYDRLLNEGALGDRPFAIAAFPEEEGARFGVACLGSRLMTGAIDPDRARGLTDADGVSYAEALAGAGIDPRHIGPDPDRLKSLSAFVELHVEQGRGLIDLGQPVAVGDAILGHGRWRITVRGQGNHAGTTLMDDRRDPMVAAAAIVVAVRDLARQQPDARATVGRIQPVPGGTNVIASRVEVWLDVRHPSDEVTASLVARIAASASSLAASEGCTASVTEESLSPTVHFDASLRSSLCAALPGAPVLGTGAGHDAGVLGSHVPTGMLFVRNPTGISHAPEEHVEDDDADAGADALARCLAPLLRVAG</sequence>
<dbReference type="InterPro" id="IPR036264">
    <property type="entry name" value="Bact_exopeptidase_dim_dom"/>
</dbReference>
<dbReference type="InterPro" id="IPR011650">
    <property type="entry name" value="Peptidase_M20_dimer"/>
</dbReference>
<keyword evidence="7" id="KW-1185">Reference proteome</keyword>
<feature type="binding site" evidence="3">
    <location>
        <position position="123"/>
    </location>
    <ligand>
        <name>Zn(2+)</name>
        <dbReference type="ChEBI" id="CHEBI:29105"/>
        <label>2</label>
    </ligand>
</feature>
<evidence type="ECO:0000313" key="7">
    <source>
        <dbReference type="Proteomes" id="UP000249341"/>
    </source>
</evidence>
<dbReference type="PANTHER" id="PTHR32494:SF5">
    <property type="entry name" value="ALLANTOATE AMIDOHYDROLASE"/>
    <property type="match status" value="1"/>
</dbReference>
<keyword evidence="3" id="KW-0479">Metal-binding</keyword>
<dbReference type="InterPro" id="IPR010158">
    <property type="entry name" value="Amidase_Cbmase"/>
</dbReference>
<dbReference type="GO" id="GO:0046872">
    <property type="term" value="F:metal ion binding"/>
    <property type="evidence" value="ECO:0007669"/>
    <property type="project" value="UniProtKB-KW"/>
</dbReference>
<feature type="binding site" evidence="3">
    <location>
        <position position="88"/>
    </location>
    <ligand>
        <name>Zn(2+)</name>
        <dbReference type="ChEBI" id="CHEBI:29105"/>
        <label>2</label>
    </ligand>
</feature>
<feature type="binding site" evidence="3">
    <location>
        <position position="77"/>
    </location>
    <ligand>
        <name>Zn(2+)</name>
        <dbReference type="ChEBI" id="CHEBI:29105"/>
        <label>1</label>
    </ligand>
</feature>
<dbReference type="EMBL" id="QLMJ01000022">
    <property type="protein sequence ID" value="RAK27656.1"/>
    <property type="molecule type" value="Genomic_DNA"/>
</dbReference>
<evidence type="ECO:0000256" key="3">
    <source>
        <dbReference type="PIRSR" id="PIRSR001235-1"/>
    </source>
</evidence>
<proteinExistence type="inferred from homology"/>
<dbReference type="Gene3D" id="3.30.70.360">
    <property type="match status" value="1"/>
</dbReference>
<feature type="binding site" evidence="3">
    <location>
        <position position="88"/>
    </location>
    <ligand>
        <name>Zn(2+)</name>
        <dbReference type="ChEBI" id="CHEBI:29105"/>
        <label>1</label>
    </ligand>
</feature>
<dbReference type="InterPro" id="IPR002933">
    <property type="entry name" value="Peptidase_M20"/>
</dbReference>
<feature type="binding site" evidence="4">
    <location>
        <position position="285"/>
    </location>
    <ligand>
        <name>allantoate</name>
        <dbReference type="ChEBI" id="CHEBI:17536"/>
    </ligand>
</feature>
<evidence type="ECO:0000256" key="4">
    <source>
        <dbReference type="PIRSR" id="PIRSR001235-2"/>
    </source>
</evidence>
<dbReference type="SUPFAM" id="SSF55031">
    <property type="entry name" value="Bacterial exopeptidase dimerisation domain"/>
    <property type="match status" value="1"/>
</dbReference>
<dbReference type="AlphaFoldDB" id="A0A327Z052"/>
<comment type="caution">
    <text evidence="6">The sequence shown here is derived from an EMBL/GenBank/DDBJ whole genome shotgun (WGS) entry which is preliminary data.</text>
</comment>
<dbReference type="GO" id="GO:0016813">
    <property type="term" value="F:hydrolase activity, acting on carbon-nitrogen (but not peptide) bonds, in linear amidines"/>
    <property type="evidence" value="ECO:0007669"/>
    <property type="project" value="InterPro"/>
</dbReference>
<dbReference type="Gene3D" id="3.40.630.10">
    <property type="entry name" value="Zn peptidases"/>
    <property type="match status" value="1"/>
</dbReference>
<name>A0A327Z052_9ACTN</name>
<comment type="similarity">
    <text evidence="1">Belongs to the peptidase M20 family.</text>
</comment>
<dbReference type="Proteomes" id="UP000249341">
    <property type="component" value="Unassembled WGS sequence"/>
</dbReference>
<dbReference type="PIRSF" id="PIRSF001235">
    <property type="entry name" value="Amidase_carbamoylase"/>
    <property type="match status" value="1"/>
</dbReference>
<evidence type="ECO:0000256" key="2">
    <source>
        <dbReference type="ARBA" id="ARBA00022801"/>
    </source>
</evidence>
<dbReference type="SUPFAM" id="SSF53187">
    <property type="entry name" value="Zn-dependent exopeptidases"/>
    <property type="match status" value="1"/>
</dbReference>
<protein>
    <submittedName>
        <fullName evidence="6">N-carbamoyl-L-amino-acid hydrolase</fullName>
    </submittedName>
</protein>
<dbReference type="Pfam" id="PF07687">
    <property type="entry name" value="M20_dimer"/>
    <property type="match status" value="1"/>
</dbReference>
<evidence type="ECO:0000313" key="6">
    <source>
        <dbReference type="EMBL" id="RAK27656.1"/>
    </source>
</evidence>
<dbReference type="Pfam" id="PF01546">
    <property type="entry name" value="Peptidase_M20"/>
    <property type="match status" value="1"/>
</dbReference>
<dbReference type="PANTHER" id="PTHR32494">
    <property type="entry name" value="ALLANTOATE DEIMINASE-RELATED"/>
    <property type="match status" value="1"/>
</dbReference>
<keyword evidence="2 6" id="KW-0378">Hydrolase</keyword>
<evidence type="ECO:0000259" key="5">
    <source>
        <dbReference type="Pfam" id="PF07687"/>
    </source>
</evidence>
<feature type="binding site" evidence="3">
    <location>
        <position position="188"/>
    </location>
    <ligand>
        <name>Zn(2+)</name>
        <dbReference type="ChEBI" id="CHEBI:29105"/>
        <label>1</label>
    </ligand>
</feature>